<sequence>MQWSMHLELGFGSQCADNTRPAAVPIATGSDRDLCRSRAALRADELDIPFGVLTLEDADTLALW</sequence>
<dbReference type="Proteomes" id="UP000092503">
    <property type="component" value="Unassembled WGS sequence"/>
</dbReference>
<reference evidence="1 2" key="1">
    <citation type="submission" date="2016-06" db="EMBL/GenBank/DDBJ databases">
        <authorList>
            <person name="Kjaerup R.B."/>
            <person name="Dalgaard T.S."/>
            <person name="Juul-Madsen H.R."/>
        </authorList>
    </citation>
    <scope>NUCLEOTIDE SEQUENCE [LARGE SCALE GENOMIC DNA]</scope>
    <source>
        <strain evidence="1">LMG947</strain>
    </source>
</reference>
<protein>
    <submittedName>
        <fullName evidence="1">Uncharacterized protein</fullName>
    </submittedName>
</protein>
<evidence type="ECO:0000313" key="2">
    <source>
        <dbReference type="Proteomes" id="UP000092503"/>
    </source>
</evidence>
<accession>A0A1C3NLP2</accession>
<organism evidence="1 2">
    <name type="scientific">Xanthomonas bromi</name>
    <dbReference type="NCBI Taxonomy" id="56449"/>
    <lineage>
        <taxon>Bacteria</taxon>
        <taxon>Pseudomonadati</taxon>
        <taxon>Pseudomonadota</taxon>
        <taxon>Gammaproteobacteria</taxon>
        <taxon>Lysobacterales</taxon>
        <taxon>Lysobacteraceae</taxon>
        <taxon>Xanthomonas</taxon>
    </lineage>
</organism>
<dbReference type="AlphaFoldDB" id="A0A1C3NLP2"/>
<dbReference type="EMBL" id="FLTX01000031">
    <property type="protein sequence ID" value="SBV51224.1"/>
    <property type="molecule type" value="Genomic_DNA"/>
</dbReference>
<proteinExistence type="predicted"/>
<evidence type="ECO:0000313" key="1">
    <source>
        <dbReference type="EMBL" id="SBV51224.1"/>
    </source>
</evidence>
<name>A0A1C3NLP2_9XANT</name>
<gene>
    <name evidence="1" type="ORF">XBLMG947_2010</name>
</gene>